<dbReference type="AlphaFoldDB" id="X0VAY0"/>
<dbReference type="EMBL" id="BARS01028537">
    <property type="protein sequence ID" value="GAG09638.1"/>
    <property type="molecule type" value="Genomic_DNA"/>
</dbReference>
<sequence>MYQNKNFFDLYKRNKSCKTFVIAEAGVHHGCNLNTAKKLIDTAAQAGADAIKFQTYKSDTLVTYWAPKYWQRNNDEQEET</sequence>
<dbReference type="InterPro" id="IPR051690">
    <property type="entry name" value="PseI-like"/>
</dbReference>
<dbReference type="PANTHER" id="PTHR42966">
    <property type="entry name" value="N-ACETYLNEURAMINATE SYNTHASE"/>
    <property type="match status" value="1"/>
</dbReference>
<dbReference type="PANTHER" id="PTHR42966:SF1">
    <property type="entry name" value="SIALIC ACID SYNTHASE"/>
    <property type="match status" value="1"/>
</dbReference>
<dbReference type="Gene3D" id="3.20.20.70">
    <property type="entry name" value="Aldolase class I"/>
    <property type="match status" value="1"/>
</dbReference>
<feature type="domain" description="PseI/NeuA/B-like" evidence="1">
    <location>
        <begin position="39"/>
        <end position="78"/>
    </location>
</feature>
<reference evidence="2" key="1">
    <citation type="journal article" date="2014" name="Front. Microbiol.">
        <title>High frequency of phylogenetically diverse reductive dehalogenase-homologous genes in deep subseafloor sedimentary metagenomes.</title>
        <authorList>
            <person name="Kawai M."/>
            <person name="Futagami T."/>
            <person name="Toyoda A."/>
            <person name="Takaki Y."/>
            <person name="Nishi S."/>
            <person name="Hori S."/>
            <person name="Arai W."/>
            <person name="Tsubouchi T."/>
            <person name="Morono Y."/>
            <person name="Uchiyama I."/>
            <person name="Ito T."/>
            <person name="Fujiyama A."/>
            <person name="Inagaki F."/>
            <person name="Takami H."/>
        </authorList>
    </citation>
    <scope>NUCLEOTIDE SEQUENCE</scope>
    <source>
        <strain evidence="2">Expedition CK06-06</strain>
    </source>
</reference>
<protein>
    <recommendedName>
        <fullName evidence="1">PseI/NeuA/B-like domain-containing protein</fullName>
    </recommendedName>
</protein>
<dbReference type="GO" id="GO:0047444">
    <property type="term" value="F:N-acylneuraminate-9-phosphate synthase activity"/>
    <property type="evidence" value="ECO:0007669"/>
    <property type="project" value="TreeGrafter"/>
</dbReference>
<proteinExistence type="predicted"/>
<evidence type="ECO:0000259" key="1">
    <source>
        <dbReference type="Pfam" id="PF03102"/>
    </source>
</evidence>
<dbReference type="InterPro" id="IPR013785">
    <property type="entry name" value="Aldolase_TIM"/>
</dbReference>
<feature type="non-terminal residue" evidence="2">
    <location>
        <position position="80"/>
    </location>
</feature>
<evidence type="ECO:0000313" key="2">
    <source>
        <dbReference type="EMBL" id="GAG09638.1"/>
    </source>
</evidence>
<dbReference type="SUPFAM" id="SSF51569">
    <property type="entry name" value="Aldolase"/>
    <property type="match status" value="1"/>
</dbReference>
<gene>
    <name evidence="2" type="ORF">S01H1_44717</name>
</gene>
<organism evidence="2">
    <name type="scientific">marine sediment metagenome</name>
    <dbReference type="NCBI Taxonomy" id="412755"/>
    <lineage>
        <taxon>unclassified sequences</taxon>
        <taxon>metagenomes</taxon>
        <taxon>ecological metagenomes</taxon>
    </lineage>
</organism>
<dbReference type="Pfam" id="PF03102">
    <property type="entry name" value="NeuB"/>
    <property type="match status" value="1"/>
</dbReference>
<name>X0VAY0_9ZZZZ</name>
<dbReference type="InterPro" id="IPR013132">
    <property type="entry name" value="PseI/NeuA/B-like_N"/>
</dbReference>
<accession>X0VAY0</accession>
<dbReference type="GO" id="GO:0016051">
    <property type="term" value="P:carbohydrate biosynthetic process"/>
    <property type="evidence" value="ECO:0007669"/>
    <property type="project" value="InterPro"/>
</dbReference>
<comment type="caution">
    <text evidence="2">The sequence shown here is derived from an EMBL/GenBank/DDBJ whole genome shotgun (WGS) entry which is preliminary data.</text>
</comment>